<sequence length="317" mass="35706">MYTCVASNVFGSANKAIYVHPLKIDSQKEDFPSMTNMIVYVVSGLVTLALVILGVQRLCRIFRCSRTSPPEIVCPQVEFVNIANPEQTTEQMEPDIHTTDIQARRNNSVHLYESIPPSPIADISFGDIGDDTEFIAVGEPPIADGGRYESLDQSTREFMTYNMNPQDPNTREGMTYNINPQDPNTHEGMINNSNPQDPNTHEGMTYNINLQDPNTHEGMTYNINLQDPNTHEGMTYNINLQDPNTHEGLTYNINLQDPNTHEGMTYNINLQDPNSPEVMTNTINLQDPNTYGVMTYNMNVHDPNNRGETTSYINLQI</sequence>
<keyword evidence="1" id="KW-1133">Transmembrane helix</keyword>
<gene>
    <name evidence="2" type="ORF">DPMN_029069</name>
</gene>
<proteinExistence type="predicted"/>
<reference evidence="2" key="1">
    <citation type="journal article" date="2019" name="bioRxiv">
        <title>The Genome of the Zebra Mussel, Dreissena polymorpha: A Resource for Invasive Species Research.</title>
        <authorList>
            <person name="McCartney M.A."/>
            <person name="Auch B."/>
            <person name="Kono T."/>
            <person name="Mallez S."/>
            <person name="Zhang Y."/>
            <person name="Obille A."/>
            <person name="Becker A."/>
            <person name="Abrahante J.E."/>
            <person name="Garbe J."/>
            <person name="Badalamenti J.P."/>
            <person name="Herman A."/>
            <person name="Mangelson H."/>
            <person name="Liachko I."/>
            <person name="Sullivan S."/>
            <person name="Sone E.D."/>
            <person name="Koren S."/>
            <person name="Silverstein K.A.T."/>
            <person name="Beckman K.B."/>
            <person name="Gohl D.M."/>
        </authorList>
    </citation>
    <scope>NUCLEOTIDE SEQUENCE</scope>
    <source>
        <strain evidence="2">Duluth1</strain>
        <tissue evidence="2">Whole animal</tissue>
    </source>
</reference>
<keyword evidence="1" id="KW-0812">Transmembrane</keyword>
<dbReference type="Proteomes" id="UP000828390">
    <property type="component" value="Unassembled WGS sequence"/>
</dbReference>
<evidence type="ECO:0000256" key="1">
    <source>
        <dbReference type="SAM" id="Phobius"/>
    </source>
</evidence>
<dbReference type="EMBL" id="JAIWYP010000002">
    <property type="protein sequence ID" value="KAH3866018.1"/>
    <property type="molecule type" value="Genomic_DNA"/>
</dbReference>
<keyword evidence="3" id="KW-1185">Reference proteome</keyword>
<evidence type="ECO:0000313" key="3">
    <source>
        <dbReference type="Proteomes" id="UP000828390"/>
    </source>
</evidence>
<evidence type="ECO:0000313" key="2">
    <source>
        <dbReference type="EMBL" id="KAH3866018.1"/>
    </source>
</evidence>
<protein>
    <submittedName>
        <fullName evidence="2">Uncharacterized protein</fullName>
    </submittedName>
</protein>
<dbReference type="AlphaFoldDB" id="A0A9D4LWI7"/>
<organism evidence="2 3">
    <name type="scientific">Dreissena polymorpha</name>
    <name type="common">Zebra mussel</name>
    <name type="synonym">Mytilus polymorpha</name>
    <dbReference type="NCBI Taxonomy" id="45954"/>
    <lineage>
        <taxon>Eukaryota</taxon>
        <taxon>Metazoa</taxon>
        <taxon>Spiralia</taxon>
        <taxon>Lophotrochozoa</taxon>
        <taxon>Mollusca</taxon>
        <taxon>Bivalvia</taxon>
        <taxon>Autobranchia</taxon>
        <taxon>Heteroconchia</taxon>
        <taxon>Euheterodonta</taxon>
        <taxon>Imparidentia</taxon>
        <taxon>Neoheterodontei</taxon>
        <taxon>Myida</taxon>
        <taxon>Dreissenoidea</taxon>
        <taxon>Dreissenidae</taxon>
        <taxon>Dreissena</taxon>
    </lineage>
</organism>
<feature type="transmembrane region" description="Helical" evidence="1">
    <location>
        <begin position="37"/>
        <end position="55"/>
    </location>
</feature>
<keyword evidence="1" id="KW-0472">Membrane</keyword>
<comment type="caution">
    <text evidence="2">The sequence shown here is derived from an EMBL/GenBank/DDBJ whole genome shotgun (WGS) entry which is preliminary data.</text>
</comment>
<accession>A0A9D4LWI7</accession>
<name>A0A9D4LWI7_DREPO</name>
<reference evidence="2" key="2">
    <citation type="submission" date="2020-11" db="EMBL/GenBank/DDBJ databases">
        <authorList>
            <person name="McCartney M.A."/>
            <person name="Auch B."/>
            <person name="Kono T."/>
            <person name="Mallez S."/>
            <person name="Becker A."/>
            <person name="Gohl D.M."/>
            <person name="Silverstein K.A.T."/>
            <person name="Koren S."/>
            <person name="Bechman K.B."/>
            <person name="Herman A."/>
            <person name="Abrahante J.E."/>
            <person name="Garbe J."/>
        </authorList>
    </citation>
    <scope>NUCLEOTIDE SEQUENCE</scope>
    <source>
        <strain evidence="2">Duluth1</strain>
        <tissue evidence="2">Whole animal</tissue>
    </source>
</reference>